<feature type="coiled-coil region" evidence="2">
    <location>
        <begin position="620"/>
        <end position="650"/>
    </location>
</feature>
<evidence type="ECO:0000313" key="6">
    <source>
        <dbReference type="Proteomes" id="UP000596742"/>
    </source>
</evidence>
<evidence type="ECO:0000256" key="3">
    <source>
        <dbReference type="SAM" id="MobiDB-lite"/>
    </source>
</evidence>
<dbReference type="GO" id="GO:0046872">
    <property type="term" value="F:metal ion binding"/>
    <property type="evidence" value="ECO:0007669"/>
    <property type="project" value="InterPro"/>
</dbReference>
<feature type="region of interest" description="Disordered" evidence="3">
    <location>
        <begin position="576"/>
        <end position="612"/>
    </location>
</feature>
<proteinExistence type="inferred from homology"/>
<dbReference type="GO" id="GO:0004620">
    <property type="term" value="F:phospholipase activity"/>
    <property type="evidence" value="ECO:0007669"/>
    <property type="project" value="TreeGrafter"/>
</dbReference>
<dbReference type="OrthoDB" id="431378at2759"/>
<feature type="compositionally biased region" description="Basic and acidic residues" evidence="3">
    <location>
        <begin position="580"/>
        <end position="589"/>
    </location>
</feature>
<dbReference type="PROSITE" id="PS51043">
    <property type="entry name" value="DDHD"/>
    <property type="match status" value="1"/>
</dbReference>
<feature type="compositionally biased region" description="Polar residues" evidence="3">
    <location>
        <begin position="46"/>
        <end position="62"/>
    </location>
</feature>
<accession>A0A8B6E4C9</accession>
<organism evidence="5 6">
    <name type="scientific">Mytilus galloprovincialis</name>
    <name type="common">Mediterranean mussel</name>
    <dbReference type="NCBI Taxonomy" id="29158"/>
    <lineage>
        <taxon>Eukaryota</taxon>
        <taxon>Metazoa</taxon>
        <taxon>Spiralia</taxon>
        <taxon>Lophotrochozoa</taxon>
        <taxon>Mollusca</taxon>
        <taxon>Bivalvia</taxon>
        <taxon>Autobranchia</taxon>
        <taxon>Pteriomorphia</taxon>
        <taxon>Mytilida</taxon>
        <taxon>Mytiloidea</taxon>
        <taxon>Mytilidae</taxon>
        <taxon>Mytilinae</taxon>
        <taxon>Mytilus</taxon>
    </lineage>
</organism>
<feature type="domain" description="DDHD" evidence="4">
    <location>
        <begin position="474"/>
        <end position="716"/>
    </location>
</feature>
<feature type="compositionally biased region" description="Low complexity" evidence="3">
    <location>
        <begin position="14"/>
        <end position="25"/>
    </location>
</feature>
<keyword evidence="2" id="KW-0175">Coiled coil</keyword>
<dbReference type="Pfam" id="PF02862">
    <property type="entry name" value="DDHD"/>
    <property type="match status" value="1"/>
</dbReference>
<dbReference type="InterPro" id="IPR058055">
    <property type="entry name" value="PA-PLA1"/>
</dbReference>
<dbReference type="PANTHER" id="PTHR23509:SF48">
    <property type="entry name" value="INTRACELLULAR PHOSPHOLIPASE A1"/>
    <property type="match status" value="1"/>
</dbReference>
<comment type="similarity">
    <text evidence="1">Belongs to the PA-PLA1 family.</text>
</comment>
<evidence type="ECO:0000313" key="5">
    <source>
        <dbReference type="EMBL" id="VDI29557.1"/>
    </source>
</evidence>
<keyword evidence="6" id="KW-1185">Reference proteome</keyword>
<dbReference type="GO" id="GO:0005737">
    <property type="term" value="C:cytoplasm"/>
    <property type="evidence" value="ECO:0007669"/>
    <property type="project" value="TreeGrafter"/>
</dbReference>
<feature type="coiled-coil region" evidence="2">
    <location>
        <begin position="429"/>
        <end position="459"/>
    </location>
</feature>
<feature type="region of interest" description="Disordered" evidence="3">
    <location>
        <begin position="1"/>
        <end position="62"/>
    </location>
</feature>
<dbReference type="AlphaFoldDB" id="A0A8B6E4C9"/>
<feature type="compositionally biased region" description="Polar residues" evidence="3">
    <location>
        <begin position="603"/>
        <end position="612"/>
    </location>
</feature>
<dbReference type="SMART" id="SM01127">
    <property type="entry name" value="DDHD"/>
    <property type="match status" value="1"/>
</dbReference>
<keyword evidence="5" id="KW-0378">Hydrolase</keyword>
<comment type="caution">
    <text evidence="5">The sequence shown here is derived from an EMBL/GenBank/DDBJ whole genome shotgun (WGS) entry which is preliminary data.</text>
</comment>
<dbReference type="InterPro" id="IPR057826">
    <property type="entry name" value="WWE_C20G8.02"/>
</dbReference>
<gene>
    <name evidence="5" type="ORF">MGAL_10B020575</name>
</gene>
<dbReference type="EC" id="3.1.1.-" evidence="5"/>
<name>A0A8B6E4C9_MYTGA</name>
<sequence length="721" mass="82349">MMSEFGSLGDGIFSSNSRHSSSSRSSSDRLYPSLFESDEDSPDSDCFSTVSESRSTPPLTRQKNLLYPVNEEVDHLRPEEVRWLYKSKTDKKWHAFIGYDSLRIECRFRALQTIDEDEDIIDNDVISVRGGLYEVDVVLKTCKPVYWSGDESEITRGLWFYEQDWQPLEEDYSQQLEAEHMSKFLGRRLDEFVPSPLKGKKPVLLLLKFEWFYVEWNGPNDVYLYSESMSSKFARAVGNKLGLQRAGSRLQRGYRYEAVMDDKPPDITHLVFVVHGIGQKMDTGSIVKSCIELREKCVIIKNKTFPQLDYDNKRAEFLPVEWRSSLTLDGDTVDSITPNKMLGFRSILNSSAMDILYYTSPLYRSEITQSLQTQINQLFDKFCGKNPYFMPSGGKISVVAHSLGAVITYDILTGWNPITLYDQLVSKVIDEEKEQAQGSDELLNELNEAKKRVIELETLLTGVHDKQNSANSALKFHVDNLFCVGSPLAVFLALRGVRPTPKGTIDHILPQSVCKRLFNLYHPYDPVAYRIEPLILKHYTTVMPLPIHKYDATNKVPYQTMKTKAYAAFESTSRSGSMEKLTEKGDKADTSSMNGTDPEVTGSADTSPSRQPRFSFIGHLFKKKEIKDQMSAELKNLEKMEKEGEEIELTFDKQSRSVSMTVLPVEQAEQTDLEYRIDYQIRLGNFTNSYISLLTSHTSYWGNKDLAYFILTHLFPGLEDS</sequence>
<evidence type="ECO:0000259" key="4">
    <source>
        <dbReference type="PROSITE" id="PS51043"/>
    </source>
</evidence>
<dbReference type="Pfam" id="PF23463">
    <property type="entry name" value="WWE_2"/>
    <property type="match status" value="1"/>
</dbReference>
<dbReference type="PANTHER" id="PTHR23509">
    <property type="entry name" value="PA-PL1 PHOSPHOLIPASE FAMILY"/>
    <property type="match status" value="1"/>
</dbReference>
<evidence type="ECO:0000256" key="1">
    <source>
        <dbReference type="ARBA" id="ARBA00038464"/>
    </source>
</evidence>
<dbReference type="Proteomes" id="UP000596742">
    <property type="component" value="Unassembled WGS sequence"/>
</dbReference>
<protein>
    <submittedName>
        <fullName evidence="5">Phospholipase DDHD1</fullName>
        <ecNumber evidence="5">3.1.1.-</ecNumber>
    </submittedName>
</protein>
<evidence type="ECO:0000256" key="2">
    <source>
        <dbReference type="SAM" id="Coils"/>
    </source>
</evidence>
<reference evidence="5" key="1">
    <citation type="submission" date="2018-11" db="EMBL/GenBank/DDBJ databases">
        <authorList>
            <person name="Alioto T."/>
            <person name="Alioto T."/>
        </authorList>
    </citation>
    <scope>NUCLEOTIDE SEQUENCE</scope>
</reference>
<dbReference type="EMBL" id="UYJE01004600">
    <property type="protein sequence ID" value="VDI29557.1"/>
    <property type="molecule type" value="Genomic_DNA"/>
</dbReference>
<dbReference type="InterPro" id="IPR004177">
    <property type="entry name" value="DDHD_dom"/>
</dbReference>